<sequence>MNSSHTGQFAAVDLGATSGRVILGSVAQSRLEIQQVARFPNDPVEIWNGRRASLHWNIASLYAQVRIGLLAAGRQAPDLLGVAIDSWAVDYGLLRGGRLLGLPHHYRDTRTASGVAAVHDSISPSELYARNGLQFLSFTTIYQLAADQLDGNIDAADCALLIPDLIAYWLSGVMATEHTNASTTGLLGPDGNWDSDLHARTGMPQNLFPDLVDPGAILGPVLPAAAPLGLDRTAQVSTVASHDTASAVVAIPMRPESAAYISCGTWGLVGVELTEPVINAASWAANFTNEVGADGRIRFLHNVMGLWLLSETVRRWHDGDARIELEQLLQQAASCPASPAVFDVDDPRFLPPGDMPARIAAWYNERELPAPASRGEMVRAIVESLAVAFADGVHAAAALSGICVETVHIVGGGARNHLLCQLIADHIGLPVVAGPAEATAVGNILIQARTHRLLHGDLDALRAGIAGVSTLRRYIPRHTPTKKTG</sequence>
<evidence type="ECO:0000313" key="10">
    <source>
        <dbReference type="EMBL" id="RDI44625.1"/>
    </source>
</evidence>
<dbReference type="GO" id="GO:0008993">
    <property type="term" value="F:rhamnulokinase activity"/>
    <property type="evidence" value="ECO:0007669"/>
    <property type="project" value="InterPro"/>
</dbReference>
<evidence type="ECO:0000256" key="4">
    <source>
        <dbReference type="ARBA" id="ARBA00022777"/>
    </source>
</evidence>
<keyword evidence="2" id="KW-0808">Transferase</keyword>
<name>A0A370GLM8_9NOCA</name>
<evidence type="ECO:0000256" key="6">
    <source>
        <dbReference type="ARBA" id="ARBA00023157"/>
    </source>
</evidence>
<dbReference type="GO" id="GO:0006071">
    <property type="term" value="P:glycerol metabolic process"/>
    <property type="evidence" value="ECO:0007669"/>
    <property type="project" value="TreeGrafter"/>
</dbReference>
<dbReference type="Gene3D" id="3.30.420.40">
    <property type="match status" value="2"/>
</dbReference>
<dbReference type="GO" id="GO:0019301">
    <property type="term" value="P:rhamnose catabolic process"/>
    <property type="evidence" value="ECO:0007669"/>
    <property type="project" value="InterPro"/>
</dbReference>
<keyword evidence="4 10" id="KW-0418">Kinase</keyword>
<dbReference type="SUPFAM" id="SSF53067">
    <property type="entry name" value="Actin-like ATPase domain"/>
    <property type="match status" value="2"/>
</dbReference>
<gene>
    <name evidence="10" type="ORF">DFR68_11611</name>
</gene>
<comment type="caution">
    <text evidence="10">The sequence shown here is derived from an EMBL/GenBank/DDBJ whole genome shotgun (WGS) entry which is preliminary data.</text>
</comment>
<feature type="domain" description="Carbohydrate kinase FGGY C-terminal" evidence="9">
    <location>
        <begin position="259"/>
        <end position="449"/>
    </location>
</feature>
<dbReference type="InterPro" id="IPR018484">
    <property type="entry name" value="FGGY_N"/>
</dbReference>
<dbReference type="InterPro" id="IPR018485">
    <property type="entry name" value="FGGY_C"/>
</dbReference>
<dbReference type="EMBL" id="QQAZ01000016">
    <property type="protein sequence ID" value="RDI44625.1"/>
    <property type="molecule type" value="Genomic_DNA"/>
</dbReference>
<dbReference type="GO" id="GO:0005829">
    <property type="term" value="C:cytosol"/>
    <property type="evidence" value="ECO:0007669"/>
    <property type="project" value="TreeGrafter"/>
</dbReference>
<dbReference type="STRING" id="1210089.GCA_001613165_07810"/>
<dbReference type="Proteomes" id="UP000255355">
    <property type="component" value="Unassembled WGS sequence"/>
</dbReference>
<organism evidence="10 11">
    <name type="scientific">Nocardia mexicana</name>
    <dbReference type="NCBI Taxonomy" id="279262"/>
    <lineage>
        <taxon>Bacteria</taxon>
        <taxon>Bacillati</taxon>
        <taxon>Actinomycetota</taxon>
        <taxon>Actinomycetes</taxon>
        <taxon>Mycobacteriales</taxon>
        <taxon>Nocardiaceae</taxon>
        <taxon>Nocardia</taxon>
    </lineage>
</organism>
<comment type="similarity">
    <text evidence="1">Belongs to the FGGY kinase family.</text>
</comment>
<evidence type="ECO:0000256" key="5">
    <source>
        <dbReference type="ARBA" id="ARBA00022840"/>
    </source>
</evidence>
<keyword evidence="3" id="KW-0547">Nucleotide-binding</keyword>
<evidence type="ECO:0000256" key="3">
    <source>
        <dbReference type="ARBA" id="ARBA00022741"/>
    </source>
</evidence>
<dbReference type="GO" id="GO:0005524">
    <property type="term" value="F:ATP binding"/>
    <property type="evidence" value="ECO:0007669"/>
    <property type="project" value="UniProtKB-KW"/>
</dbReference>
<evidence type="ECO:0000259" key="9">
    <source>
        <dbReference type="Pfam" id="PF02782"/>
    </source>
</evidence>
<evidence type="ECO:0000256" key="2">
    <source>
        <dbReference type="ARBA" id="ARBA00022679"/>
    </source>
</evidence>
<keyword evidence="5" id="KW-0067">ATP-binding</keyword>
<keyword evidence="6" id="KW-1015">Disulfide bond</keyword>
<evidence type="ECO:0000256" key="1">
    <source>
        <dbReference type="ARBA" id="ARBA00009156"/>
    </source>
</evidence>
<keyword evidence="11" id="KW-1185">Reference proteome</keyword>
<accession>A0A370GLM8</accession>
<evidence type="ECO:0000259" key="8">
    <source>
        <dbReference type="Pfam" id="PF00370"/>
    </source>
</evidence>
<dbReference type="CDD" id="cd07771">
    <property type="entry name" value="ASKHA_NBD_FGGY_RhaB-like"/>
    <property type="match status" value="1"/>
</dbReference>
<dbReference type="AlphaFoldDB" id="A0A370GLM8"/>
<dbReference type="Pfam" id="PF00370">
    <property type="entry name" value="FGGY_N"/>
    <property type="match status" value="1"/>
</dbReference>
<dbReference type="InterPro" id="IPR043129">
    <property type="entry name" value="ATPase_NBD"/>
</dbReference>
<dbReference type="GO" id="GO:0004370">
    <property type="term" value="F:glycerol kinase activity"/>
    <property type="evidence" value="ECO:0007669"/>
    <property type="project" value="TreeGrafter"/>
</dbReference>
<dbReference type="RefSeq" id="WP_068032340.1">
    <property type="nucleotide sequence ID" value="NZ_QQAZ01000016.1"/>
</dbReference>
<dbReference type="PANTHER" id="PTHR10196">
    <property type="entry name" value="SUGAR KINASE"/>
    <property type="match status" value="1"/>
</dbReference>
<feature type="domain" description="Carbohydrate kinase FGGY N-terminal" evidence="8">
    <location>
        <begin position="11"/>
        <end position="249"/>
    </location>
</feature>
<reference evidence="10 11" key="1">
    <citation type="submission" date="2018-07" db="EMBL/GenBank/DDBJ databases">
        <title>Genomic Encyclopedia of Type Strains, Phase IV (KMG-IV): sequencing the most valuable type-strain genomes for metagenomic binning, comparative biology and taxonomic classification.</title>
        <authorList>
            <person name="Goeker M."/>
        </authorList>
    </citation>
    <scope>NUCLEOTIDE SEQUENCE [LARGE SCALE GENOMIC DNA]</scope>
    <source>
        <strain evidence="10 11">DSM 44952</strain>
    </source>
</reference>
<dbReference type="Pfam" id="PF02782">
    <property type="entry name" value="FGGY_C"/>
    <property type="match status" value="1"/>
</dbReference>
<keyword evidence="7" id="KW-0684">Rhamnose metabolism</keyword>
<proteinExistence type="inferred from homology"/>
<evidence type="ECO:0000313" key="11">
    <source>
        <dbReference type="Proteomes" id="UP000255355"/>
    </source>
</evidence>
<protein>
    <submittedName>
        <fullName evidence="10">Rhamnulokinase</fullName>
    </submittedName>
</protein>
<evidence type="ECO:0000256" key="7">
    <source>
        <dbReference type="ARBA" id="ARBA00023308"/>
    </source>
</evidence>
<dbReference type="InterPro" id="IPR013449">
    <property type="entry name" value="Rhamnulokinase"/>
</dbReference>
<dbReference type="PANTHER" id="PTHR10196:SF93">
    <property type="entry name" value="L-RHAMNULOKINASE"/>
    <property type="match status" value="1"/>
</dbReference>
<dbReference type="OrthoDB" id="9761504at2"/>